<dbReference type="FunFam" id="3.40.50.1970:FF:000003">
    <property type="entry name" value="Alcohol dehydrogenase, iron-containing"/>
    <property type="match status" value="1"/>
</dbReference>
<dbReference type="Gene3D" id="1.20.1090.10">
    <property type="entry name" value="Dehydroquinate synthase-like - alpha domain"/>
    <property type="match status" value="1"/>
</dbReference>
<dbReference type="GO" id="GO:0008106">
    <property type="term" value="F:alcohol dehydrogenase (NADP+) activity"/>
    <property type="evidence" value="ECO:0007669"/>
    <property type="project" value="TreeGrafter"/>
</dbReference>
<dbReference type="EC" id="1.1.1.-" evidence="4"/>
<evidence type="ECO:0000259" key="3">
    <source>
        <dbReference type="Pfam" id="PF25137"/>
    </source>
</evidence>
<dbReference type="InterPro" id="IPR056798">
    <property type="entry name" value="ADH_Fe_C"/>
</dbReference>
<dbReference type="EMBL" id="CP046457">
    <property type="protein sequence ID" value="QGU00241.1"/>
    <property type="molecule type" value="Genomic_DNA"/>
</dbReference>
<proteinExistence type="predicted"/>
<dbReference type="Pfam" id="PF00465">
    <property type="entry name" value="Fe-ADH"/>
    <property type="match status" value="1"/>
</dbReference>
<dbReference type="Proteomes" id="UP000426444">
    <property type="component" value="Chromosome"/>
</dbReference>
<evidence type="ECO:0000256" key="1">
    <source>
        <dbReference type="ARBA" id="ARBA00023002"/>
    </source>
</evidence>
<dbReference type="Gene3D" id="3.40.50.1970">
    <property type="match status" value="1"/>
</dbReference>
<dbReference type="SUPFAM" id="SSF56796">
    <property type="entry name" value="Dehydroquinate synthase-like"/>
    <property type="match status" value="1"/>
</dbReference>
<dbReference type="OrthoDB" id="5445534at2"/>
<dbReference type="KEGG" id="salq:SYNTR_1647"/>
<gene>
    <name evidence="4" type="ORF">SYNTR_1647</name>
</gene>
<feature type="domain" description="Alcohol dehydrogenase iron-type/glycerol dehydrogenase GldA" evidence="2">
    <location>
        <begin position="9"/>
        <end position="177"/>
    </location>
</feature>
<dbReference type="PROSITE" id="PS00913">
    <property type="entry name" value="ADH_IRON_1"/>
    <property type="match status" value="1"/>
</dbReference>
<dbReference type="RefSeq" id="WP_156204048.1">
    <property type="nucleotide sequence ID" value="NZ_CP046457.1"/>
</dbReference>
<dbReference type="GO" id="GO:1990002">
    <property type="term" value="F:methylglyoxal reductase (NADPH) (acetol producing) activity"/>
    <property type="evidence" value="ECO:0007669"/>
    <property type="project" value="TreeGrafter"/>
</dbReference>
<dbReference type="PROSITE" id="PS00060">
    <property type="entry name" value="ADH_IRON_2"/>
    <property type="match status" value="1"/>
</dbReference>
<evidence type="ECO:0000313" key="4">
    <source>
        <dbReference type="EMBL" id="QGU00241.1"/>
    </source>
</evidence>
<dbReference type="GO" id="GO:1990362">
    <property type="term" value="F:butanol dehydrogenase (NAD+) activity"/>
    <property type="evidence" value="ECO:0007669"/>
    <property type="project" value="InterPro"/>
</dbReference>
<reference evidence="5" key="1">
    <citation type="journal article" date="2019" name="Microbiology">
        <title>Complete Genome Sequence of an Uncultured Bacterium of the Candidate Phylum Bipolaricaulota.</title>
        <authorList>
            <person name="Kadnikov V.V."/>
            <person name="Mardanov A.V."/>
            <person name="Beletsky A.V."/>
            <person name="Frank Y.A."/>
            <person name="Karnachuk O.V."/>
            <person name="Ravin N.V."/>
        </authorList>
    </citation>
    <scope>NUCLEOTIDE SEQUENCE [LARGE SCALE GENOMIC DNA]</scope>
</reference>
<evidence type="ECO:0000259" key="2">
    <source>
        <dbReference type="Pfam" id="PF00465"/>
    </source>
</evidence>
<accession>A0A6I6DJB6</accession>
<keyword evidence="5" id="KW-1185">Reference proteome</keyword>
<dbReference type="PANTHER" id="PTHR43633">
    <property type="entry name" value="ALCOHOL DEHYDROGENASE YQHD"/>
    <property type="match status" value="1"/>
</dbReference>
<dbReference type="GO" id="GO:0005829">
    <property type="term" value="C:cytosol"/>
    <property type="evidence" value="ECO:0007669"/>
    <property type="project" value="TreeGrafter"/>
</dbReference>
<dbReference type="CDD" id="cd08187">
    <property type="entry name" value="BDH"/>
    <property type="match status" value="1"/>
</dbReference>
<protein>
    <submittedName>
        <fullName evidence="4">NADH-dependent butanol dehydrogenase A</fullName>
        <ecNumber evidence="4">1.1.1.-</ecNumber>
    </submittedName>
</protein>
<feature type="domain" description="Fe-containing alcohol dehydrogenase-like C-terminal" evidence="3">
    <location>
        <begin position="188"/>
        <end position="386"/>
    </location>
</feature>
<dbReference type="InterPro" id="IPR018211">
    <property type="entry name" value="ADH_Fe_CS"/>
</dbReference>
<dbReference type="InterPro" id="IPR044731">
    <property type="entry name" value="BDH-like"/>
</dbReference>
<keyword evidence="1 4" id="KW-0560">Oxidoreductase</keyword>
<dbReference type="PANTHER" id="PTHR43633:SF1">
    <property type="entry name" value="ALCOHOL DEHYDROGENASE YQHD"/>
    <property type="match status" value="1"/>
</dbReference>
<dbReference type="InterPro" id="IPR001670">
    <property type="entry name" value="ADH_Fe/GldA"/>
</dbReference>
<dbReference type="GO" id="GO:0046872">
    <property type="term" value="F:metal ion binding"/>
    <property type="evidence" value="ECO:0007669"/>
    <property type="project" value="InterPro"/>
</dbReference>
<sequence>MLDFTFQNPAKILFGKDQVPKVGKEVKKFSERILLVYGGGSIKRSGLYDEVTQILKENGVHYEELPGVQANPRITSVREGIRLCRENNLDLVLAVGGGSTIDCAKAIACGFYHDGDPWDFFIRKARVTNALPIGVILTLAATGSEMNGNTVINNDDTMDKKGIGSPRLVPKFSILDPTYTFTVPANQTAAGVVDIISHIFETYFSANNDAYLQDRMCEAVIKTCIHYGPIALKEPENYEARANLMWASTVALNGLLSTGKRTDWATHMIEHEVSAIYDMTHGLGLAILTPYWMEYVLDDSTVEKLADYARNVWGVSGQDNYEVAREGIRNTQEFFKSLGLSTTLKEEGVKEESLETMAKKATEYGPLGNFKKLETSDVLEILKKAYA</sequence>
<organism evidence="4 5">
    <name type="scientific">Candidatus Syntrophocurvum alkaliphilum</name>
    <dbReference type="NCBI Taxonomy" id="2293317"/>
    <lineage>
        <taxon>Bacteria</taxon>
        <taxon>Bacillati</taxon>
        <taxon>Bacillota</taxon>
        <taxon>Clostridia</taxon>
        <taxon>Eubacteriales</taxon>
        <taxon>Syntrophomonadaceae</taxon>
        <taxon>Candidatus Syntrophocurvum</taxon>
    </lineage>
</organism>
<name>A0A6I6DJB6_9FIRM</name>
<dbReference type="Pfam" id="PF25137">
    <property type="entry name" value="ADH_Fe_C"/>
    <property type="match status" value="1"/>
</dbReference>
<dbReference type="AlphaFoldDB" id="A0A6I6DJB6"/>
<evidence type="ECO:0000313" key="5">
    <source>
        <dbReference type="Proteomes" id="UP000426444"/>
    </source>
</evidence>